<evidence type="ECO:0000256" key="4">
    <source>
        <dbReference type="ARBA" id="ARBA00023163"/>
    </source>
</evidence>
<proteinExistence type="inferred from homology"/>
<name>A0A2T0MP91_9ACTN</name>
<dbReference type="GO" id="GO:0003700">
    <property type="term" value="F:DNA-binding transcription factor activity"/>
    <property type="evidence" value="ECO:0007669"/>
    <property type="project" value="InterPro"/>
</dbReference>
<evidence type="ECO:0000313" key="6">
    <source>
        <dbReference type="EMBL" id="PRX59876.1"/>
    </source>
</evidence>
<dbReference type="PANTHER" id="PTHR30346">
    <property type="entry name" value="TRANSCRIPTIONAL DUAL REGULATOR HCAR-RELATED"/>
    <property type="match status" value="1"/>
</dbReference>
<gene>
    <name evidence="6" type="ORF">B0I32_11815</name>
</gene>
<dbReference type="InterPro" id="IPR005119">
    <property type="entry name" value="LysR_subst-bd"/>
</dbReference>
<protein>
    <submittedName>
        <fullName evidence="6">DNA-binding transcriptional LysR family regulator</fullName>
    </submittedName>
</protein>
<sequence>MAEFTVPALRVVHAVVGTGSFTAAADLLGYTQSAISRQVAAAESAAGMPLFVRKARGVEATRAGEAVARRAVVVLAELDAMNRDLALLSDTLAEQVRLGAFPTATWSLIPRTVAALAGEHPALAVELHEASSPALLRQVRAGGVDVAVIAVGQGLPEYDLHDLRTERLTESGMGVVAVPLGHRLAGRARVTVDDVAGEPWIVGAGLRGDPQFGAWPTLPEPRIAHRIRDWNARLGFVAAGLGITTVARIAVPGLPAGIAIVEVDDPAWSGRTTLTVTRPEPSQGQRVVAAALRAAATGEG</sequence>
<comment type="caution">
    <text evidence="6">The sequence shown here is derived from an EMBL/GenBank/DDBJ whole genome shotgun (WGS) entry which is preliminary data.</text>
</comment>
<dbReference type="PROSITE" id="PS50931">
    <property type="entry name" value="HTH_LYSR"/>
    <property type="match status" value="1"/>
</dbReference>
<dbReference type="Gene3D" id="1.10.10.10">
    <property type="entry name" value="Winged helix-like DNA-binding domain superfamily/Winged helix DNA-binding domain"/>
    <property type="match status" value="1"/>
</dbReference>
<evidence type="ECO:0000313" key="7">
    <source>
        <dbReference type="Proteomes" id="UP000238312"/>
    </source>
</evidence>
<evidence type="ECO:0000259" key="5">
    <source>
        <dbReference type="PROSITE" id="PS50931"/>
    </source>
</evidence>
<dbReference type="Gene3D" id="3.40.190.10">
    <property type="entry name" value="Periplasmic binding protein-like II"/>
    <property type="match status" value="2"/>
</dbReference>
<keyword evidence="2" id="KW-0805">Transcription regulation</keyword>
<evidence type="ECO:0000256" key="3">
    <source>
        <dbReference type="ARBA" id="ARBA00023125"/>
    </source>
</evidence>
<dbReference type="RefSeq" id="WP_106247309.1">
    <property type="nucleotide sequence ID" value="NZ_JBFAIB010000001.1"/>
</dbReference>
<dbReference type="PANTHER" id="PTHR30346:SF29">
    <property type="entry name" value="LYSR SUBSTRATE-BINDING"/>
    <property type="match status" value="1"/>
</dbReference>
<dbReference type="Proteomes" id="UP000238312">
    <property type="component" value="Unassembled WGS sequence"/>
</dbReference>
<dbReference type="GO" id="GO:0032993">
    <property type="term" value="C:protein-DNA complex"/>
    <property type="evidence" value="ECO:0007669"/>
    <property type="project" value="TreeGrafter"/>
</dbReference>
<dbReference type="GO" id="GO:0003677">
    <property type="term" value="F:DNA binding"/>
    <property type="evidence" value="ECO:0007669"/>
    <property type="project" value="UniProtKB-KW"/>
</dbReference>
<reference evidence="6 7" key="1">
    <citation type="submission" date="2018-03" db="EMBL/GenBank/DDBJ databases">
        <title>Genomic Encyclopedia of Type Strains, Phase III (KMG-III): the genomes of soil and plant-associated and newly described type strains.</title>
        <authorList>
            <person name="Whitman W."/>
        </authorList>
    </citation>
    <scope>NUCLEOTIDE SEQUENCE [LARGE SCALE GENOMIC DNA]</scope>
    <source>
        <strain evidence="6 7">CGMCC 4.7104</strain>
    </source>
</reference>
<dbReference type="Pfam" id="PF00126">
    <property type="entry name" value="HTH_1"/>
    <property type="match status" value="1"/>
</dbReference>
<dbReference type="AlphaFoldDB" id="A0A2T0MP91"/>
<keyword evidence="4" id="KW-0804">Transcription</keyword>
<dbReference type="EMBL" id="PVNG01000018">
    <property type="protein sequence ID" value="PRX59876.1"/>
    <property type="molecule type" value="Genomic_DNA"/>
</dbReference>
<dbReference type="InterPro" id="IPR036390">
    <property type="entry name" value="WH_DNA-bd_sf"/>
</dbReference>
<keyword evidence="3 6" id="KW-0238">DNA-binding</keyword>
<dbReference type="SUPFAM" id="SSF46785">
    <property type="entry name" value="Winged helix' DNA-binding domain"/>
    <property type="match status" value="1"/>
</dbReference>
<dbReference type="InterPro" id="IPR000847">
    <property type="entry name" value="LysR_HTH_N"/>
</dbReference>
<evidence type="ECO:0000256" key="2">
    <source>
        <dbReference type="ARBA" id="ARBA00023015"/>
    </source>
</evidence>
<accession>A0A2T0MP91</accession>
<comment type="similarity">
    <text evidence="1">Belongs to the LysR transcriptional regulatory family.</text>
</comment>
<keyword evidence="7" id="KW-1185">Reference proteome</keyword>
<organism evidence="6 7">
    <name type="scientific">Nonomuraea fuscirosea</name>
    <dbReference type="NCBI Taxonomy" id="1291556"/>
    <lineage>
        <taxon>Bacteria</taxon>
        <taxon>Bacillati</taxon>
        <taxon>Actinomycetota</taxon>
        <taxon>Actinomycetes</taxon>
        <taxon>Streptosporangiales</taxon>
        <taxon>Streptosporangiaceae</taxon>
        <taxon>Nonomuraea</taxon>
    </lineage>
</organism>
<evidence type="ECO:0000256" key="1">
    <source>
        <dbReference type="ARBA" id="ARBA00009437"/>
    </source>
</evidence>
<dbReference type="OrthoDB" id="3286335at2"/>
<dbReference type="Pfam" id="PF03466">
    <property type="entry name" value="LysR_substrate"/>
    <property type="match status" value="1"/>
</dbReference>
<dbReference type="SUPFAM" id="SSF53850">
    <property type="entry name" value="Periplasmic binding protein-like II"/>
    <property type="match status" value="1"/>
</dbReference>
<dbReference type="InterPro" id="IPR036388">
    <property type="entry name" value="WH-like_DNA-bd_sf"/>
</dbReference>
<feature type="domain" description="HTH lysR-type" evidence="5">
    <location>
        <begin position="4"/>
        <end position="61"/>
    </location>
</feature>